<evidence type="ECO:0000313" key="2">
    <source>
        <dbReference type="Proteomes" id="UP000321812"/>
    </source>
</evidence>
<name>A0A562XBQ9_CAMHY</name>
<dbReference type="RefSeq" id="WP_063997852.1">
    <property type="nucleotide sequence ID" value="NZ_CP053828.1"/>
</dbReference>
<sequence length="71" mass="8559">MNWIDEFKIALVNEDLDKIDYLTNNYPNEMSLDEMRSTLALVNEAVKMFKEKQKKLDIEFQKIKKVRQYSI</sequence>
<comment type="caution">
    <text evidence="1">The sequence shown here is derived from an EMBL/GenBank/DDBJ whole genome shotgun (WGS) entry which is preliminary data.</text>
</comment>
<reference evidence="1 2" key="1">
    <citation type="submission" date="2019-07" db="EMBL/GenBank/DDBJ databases">
        <title>Rapid identification of Enteric Bacteria from Whole Genome Sequences (WGS) using Average Nucleotide Identity (ANI).</title>
        <authorList>
            <person name="Lane C."/>
        </authorList>
    </citation>
    <scope>NUCLEOTIDE SEQUENCE [LARGE SCALE GENOMIC DNA]</scope>
    <source>
        <strain evidence="1 2">D2411</strain>
    </source>
</reference>
<dbReference type="Proteomes" id="UP000321812">
    <property type="component" value="Unassembled WGS sequence"/>
</dbReference>
<organism evidence="1 2">
    <name type="scientific">Campylobacter hyointestinalis</name>
    <dbReference type="NCBI Taxonomy" id="198"/>
    <lineage>
        <taxon>Bacteria</taxon>
        <taxon>Pseudomonadati</taxon>
        <taxon>Campylobacterota</taxon>
        <taxon>Epsilonproteobacteria</taxon>
        <taxon>Campylobacterales</taxon>
        <taxon>Campylobacteraceae</taxon>
        <taxon>Campylobacter</taxon>
    </lineage>
</organism>
<gene>
    <name evidence="1" type="ORF">YZ82_05535</name>
</gene>
<evidence type="ECO:0000313" key="1">
    <source>
        <dbReference type="EMBL" id="TWO19564.1"/>
    </source>
</evidence>
<protein>
    <submittedName>
        <fullName evidence="1">Uncharacterized protein</fullName>
    </submittedName>
</protein>
<accession>A0A562XBQ9</accession>
<proteinExistence type="predicted"/>
<dbReference type="EMBL" id="VOAP01000016">
    <property type="protein sequence ID" value="TWO19564.1"/>
    <property type="molecule type" value="Genomic_DNA"/>
</dbReference>
<dbReference type="AlphaFoldDB" id="A0A562XBQ9"/>